<dbReference type="Proteomes" id="UP000552864">
    <property type="component" value="Unassembled WGS sequence"/>
</dbReference>
<protein>
    <submittedName>
        <fullName evidence="1">Uncharacterized protein</fullName>
    </submittedName>
</protein>
<name>A0A847SC96_9BACT</name>
<keyword evidence="2" id="KW-1185">Reference proteome</keyword>
<evidence type="ECO:0000313" key="2">
    <source>
        <dbReference type="Proteomes" id="UP000552864"/>
    </source>
</evidence>
<reference evidence="1 2" key="1">
    <citation type="submission" date="2020-04" db="EMBL/GenBank/DDBJ databases">
        <authorList>
            <person name="Yin C."/>
        </authorList>
    </citation>
    <scope>NUCLEOTIDE SEQUENCE [LARGE SCALE GENOMIC DNA]</scope>
    <source>
        <strain evidence="1 2">Ak56</strain>
    </source>
</reference>
<dbReference type="EMBL" id="JABAHZ010000001">
    <property type="protein sequence ID" value="NLR77363.1"/>
    <property type="molecule type" value="Genomic_DNA"/>
</dbReference>
<accession>A0A847SC96</accession>
<dbReference type="AlphaFoldDB" id="A0A847SC96"/>
<gene>
    <name evidence="1" type="ORF">HGH91_01935</name>
</gene>
<sequence>MMKAKLTVLINILLLALLPACDREDDLYSLGNTSGPKLRDIITFQELSVTSLDADSASSCHIKVKINPEASADKRTVTFVAKSGAFPNNDTILVVKANDEGIATTTLVSKQPGKCMIKATTDIYTIDTFITVNTALPDDILLTSDPYTGDTSTAFSISAELVRNPGRGMVTDPVKVFFVITPLDTSINLIYPSFSFSSMHLATINVTNPYKVSGKFKVVSKVLSPQGDTLRRDIMLHINK</sequence>
<dbReference type="RefSeq" id="WP_168736769.1">
    <property type="nucleotide sequence ID" value="NZ_JABAHZ010000001.1"/>
</dbReference>
<proteinExistence type="predicted"/>
<organism evidence="1 2">
    <name type="scientific">Chitinophaga eiseniae</name>
    <dbReference type="NCBI Taxonomy" id="634771"/>
    <lineage>
        <taxon>Bacteria</taxon>
        <taxon>Pseudomonadati</taxon>
        <taxon>Bacteroidota</taxon>
        <taxon>Chitinophagia</taxon>
        <taxon>Chitinophagales</taxon>
        <taxon>Chitinophagaceae</taxon>
        <taxon>Chitinophaga</taxon>
    </lineage>
</organism>
<evidence type="ECO:0000313" key="1">
    <source>
        <dbReference type="EMBL" id="NLR77363.1"/>
    </source>
</evidence>
<comment type="caution">
    <text evidence="1">The sequence shown here is derived from an EMBL/GenBank/DDBJ whole genome shotgun (WGS) entry which is preliminary data.</text>
</comment>